<dbReference type="Gene3D" id="3.20.20.30">
    <property type="entry name" value="Luciferase-like domain"/>
    <property type="match status" value="1"/>
</dbReference>
<dbReference type="PANTHER" id="PTHR43244:SF1">
    <property type="entry name" value="5,10-METHYLENETETRAHYDROMETHANOPTERIN REDUCTASE"/>
    <property type="match status" value="1"/>
</dbReference>
<proteinExistence type="predicted"/>
<dbReference type="InterPro" id="IPR050564">
    <property type="entry name" value="F420-G6PD/mer"/>
</dbReference>
<dbReference type="InterPro" id="IPR011251">
    <property type="entry name" value="Luciferase-like_dom"/>
</dbReference>
<name>A0A848DJE4_9PSEU</name>
<dbReference type="Pfam" id="PF00296">
    <property type="entry name" value="Bac_luciferase"/>
    <property type="match status" value="1"/>
</dbReference>
<sequence length="321" mass="34352">MTLSCAFATSDETHEHVRIAEGLGYARAFLYDSPALYSDPWVQACRAADLTERIVLGPGALVPSLRHPAVNAASIATLVSIAGADRVCVAFGSGFSGRLLLGQRPMKWADVREYVRTVRVLLRGEQTEWEGRTIQMLHPQGFGAPRPIEVPILLAVGGPKGAEMARGVADGVICAPAPVAGFDWTILSHHGTVLDEGEDPNSERVIAAAGSGATMVFHFMYEHGLLDRMPGGEAWAAAYDALDPDTRHLAMHDRHLIAVTEMDRPFIDGDVLTTTGMAMTPAQLREKLAQLESAGVTEIAHQASGPDVPRELEAFAKAAQG</sequence>
<evidence type="ECO:0000259" key="2">
    <source>
        <dbReference type="Pfam" id="PF00296"/>
    </source>
</evidence>
<keyword evidence="1" id="KW-0560">Oxidoreductase</keyword>
<comment type="caution">
    <text evidence="3">The sequence shown here is derived from an EMBL/GenBank/DDBJ whole genome shotgun (WGS) entry which is preliminary data.</text>
</comment>
<feature type="domain" description="Luciferase-like" evidence="2">
    <location>
        <begin position="11"/>
        <end position="198"/>
    </location>
</feature>
<dbReference type="AlphaFoldDB" id="A0A848DJE4"/>
<keyword evidence="4" id="KW-1185">Reference proteome</keyword>
<reference evidence="3 4" key="1">
    <citation type="submission" date="2020-04" db="EMBL/GenBank/DDBJ databases">
        <authorList>
            <person name="Klaysubun C."/>
            <person name="Duangmal K."/>
            <person name="Lipun K."/>
        </authorList>
    </citation>
    <scope>NUCLEOTIDE SEQUENCE [LARGE SCALE GENOMIC DNA]</scope>
    <source>
        <strain evidence="3 4">DSM 45300</strain>
    </source>
</reference>
<organism evidence="3 4">
    <name type="scientific">Pseudonocardia bannensis</name>
    <dbReference type="NCBI Taxonomy" id="630973"/>
    <lineage>
        <taxon>Bacteria</taxon>
        <taxon>Bacillati</taxon>
        <taxon>Actinomycetota</taxon>
        <taxon>Actinomycetes</taxon>
        <taxon>Pseudonocardiales</taxon>
        <taxon>Pseudonocardiaceae</taxon>
        <taxon>Pseudonocardia</taxon>
    </lineage>
</organism>
<dbReference type="GO" id="GO:0016705">
    <property type="term" value="F:oxidoreductase activity, acting on paired donors, with incorporation or reduction of molecular oxygen"/>
    <property type="evidence" value="ECO:0007669"/>
    <property type="project" value="InterPro"/>
</dbReference>
<dbReference type="Proteomes" id="UP000586918">
    <property type="component" value="Unassembled WGS sequence"/>
</dbReference>
<dbReference type="InterPro" id="IPR036661">
    <property type="entry name" value="Luciferase-like_sf"/>
</dbReference>
<accession>A0A848DJE4</accession>
<dbReference type="PANTHER" id="PTHR43244">
    <property type="match status" value="1"/>
</dbReference>
<protein>
    <submittedName>
        <fullName evidence="3">LLM class flavin-dependent oxidoreductase</fullName>
    </submittedName>
</protein>
<evidence type="ECO:0000313" key="3">
    <source>
        <dbReference type="EMBL" id="NMH92673.1"/>
    </source>
</evidence>
<evidence type="ECO:0000256" key="1">
    <source>
        <dbReference type="ARBA" id="ARBA00023002"/>
    </source>
</evidence>
<gene>
    <name evidence="3" type="ORF">HF519_14060</name>
</gene>
<evidence type="ECO:0000313" key="4">
    <source>
        <dbReference type="Proteomes" id="UP000586918"/>
    </source>
</evidence>
<dbReference type="EMBL" id="JAAXKZ010000045">
    <property type="protein sequence ID" value="NMH92673.1"/>
    <property type="molecule type" value="Genomic_DNA"/>
</dbReference>
<dbReference type="SUPFAM" id="SSF51679">
    <property type="entry name" value="Bacterial luciferase-like"/>
    <property type="match status" value="1"/>
</dbReference>